<dbReference type="InterPro" id="IPR000182">
    <property type="entry name" value="GNAT_dom"/>
</dbReference>
<sequence length="150" mass="17545">MEQKYHKLDLRVGYEQMDVKAIHHFLSQHSYWAKGIPFDMVKTSLAHSFCLGFFDNAKQVSFARLVTDYATFAYLCDVYVLPEYRGCGLSKKMMQHIIKLDFVQRLRRVMLATRDAHGLYAQFSFKAPAHPEVYMAIERGYDVYEEKTAN</sequence>
<comment type="caution">
    <text evidence="2">The sequence shown here is derived from an EMBL/GenBank/DDBJ whole genome shotgun (WGS) entry which is preliminary data.</text>
</comment>
<dbReference type="InterPro" id="IPR016181">
    <property type="entry name" value="Acyl_CoA_acyltransferase"/>
</dbReference>
<dbReference type="PANTHER" id="PTHR43233:SF1">
    <property type="entry name" value="FAMILY N-ACETYLTRANSFERASE, PUTATIVE (AFU_ORTHOLOGUE AFUA_6G03350)-RELATED"/>
    <property type="match status" value="1"/>
</dbReference>
<evidence type="ECO:0000313" key="3">
    <source>
        <dbReference type="Proteomes" id="UP001357452"/>
    </source>
</evidence>
<dbReference type="EMBL" id="JAZGLY010000008">
    <property type="protein sequence ID" value="MEE6188072.1"/>
    <property type="molecule type" value="Genomic_DNA"/>
</dbReference>
<name>A0ABU7RJZ9_9BACT</name>
<dbReference type="RefSeq" id="WP_330975474.1">
    <property type="nucleotide sequence ID" value="NZ_JAZGLY010000008.1"/>
</dbReference>
<dbReference type="Gene3D" id="3.40.630.30">
    <property type="match status" value="1"/>
</dbReference>
<dbReference type="InterPro" id="IPR053144">
    <property type="entry name" value="Acetyltransferase_Butenolide"/>
</dbReference>
<evidence type="ECO:0000259" key="1">
    <source>
        <dbReference type="PROSITE" id="PS51186"/>
    </source>
</evidence>
<evidence type="ECO:0000313" key="2">
    <source>
        <dbReference type="EMBL" id="MEE6188072.1"/>
    </source>
</evidence>
<protein>
    <submittedName>
        <fullName evidence="2">GNAT family N-acetyltransferase</fullName>
    </submittedName>
</protein>
<reference evidence="2 3" key="1">
    <citation type="submission" date="2024-01" db="EMBL/GenBank/DDBJ databases">
        <title>Niabella digestum sp. nov., isolated from waste digestion system.</title>
        <authorList>
            <person name="Zhang L."/>
        </authorList>
    </citation>
    <scope>NUCLEOTIDE SEQUENCE [LARGE SCALE GENOMIC DNA]</scope>
    <source>
        <strain evidence="2 3">A18</strain>
    </source>
</reference>
<dbReference type="SUPFAM" id="SSF55729">
    <property type="entry name" value="Acyl-CoA N-acyltransferases (Nat)"/>
    <property type="match status" value="1"/>
</dbReference>
<organism evidence="2 3">
    <name type="scientific">Niabella digestorum</name>
    <dbReference type="NCBI Taxonomy" id="3117701"/>
    <lineage>
        <taxon>Bacteria</taxon>
        <taxon>Pseudomonadati</taxon>
        <taxon>Bacteroidota</taxon>
        <taxon>Chitinophagia</taxon>
        <taxon>Chitinophagales</taxon>
        <taxon>Chitinophagaceae</taxon>
        <taxon>Niabella</taxon>
    </lineage>
</organism>
<dbReference type="Proteomes" id="UP001357452">
    <property type="component" value="Unassembled WGS sequence"/>
</dbReference>
<feature type="domain" description="N-acetyltransferase" evidence="1">
    <location>
        <begin position="8"/>
        <end position="150"/>
    </location>
</feature>
<dbReference type="PROSITE" id="PS51186">
    <property type="entry name" value="GNAT"/>
    <property type="match status" value="1"/>
</dbReference>
<proteinExistence type="predicted"/>
<keyword evidence="3" id="KW-1185">Reference proteome</keyword>
<dbReference type="CDD" id="cd04301">
    <property type="entry name" value="NAT_SF"/>
    <property type="match status" value="1"/>
</dbReference>
<dbReference type="Pfam" id="PF00583">
    <property type="entry name" value="Acetyltransf_1"/>
    <property type="match status" value="1"/>
</dbReference>
<accession>A0ABU7RJZ9</accession>
<dbReference type="PANTHER" id="PTHR43233">
    <property type="entry name" value="FAMILY N-ACETYLTRANSFERASE, PUTATIVE (AFU_ORTHOLOGUE AFUA_6G03350)-RELATED"/>
    <property type="match status" value="1"/>
</dbReference>
<gene>
    <name evidence="2" type="ORF">V2H41_12395</name>
</gene>